<evidence type="ECO:0000313" key="9">
    <source>
        <dbReference type="EMBL" id="MBC8519655.1"/>
    </source>
</evidence>
<evidence type="ECO:0000256" key="1">
    <source>
        <dbReference type="ARBA" id="ARBA00008724"/>
    </source>
</evidence>
<evidence type="ECO:0000256" key="6">
    <source>
        <dbReference type="HAMAP-Rule" id="MF_00693"/>
    </source>
</evidence>
<dbReference type="EMBL" id="JACNFK010000025">
    <property type="protein sequence ID" value="MBC8519655.1"/>
    <property type="molecule type" value="Genomic_DNA"/>
</dbReference>
<comment type="similarity">
    <text evidence="1 6">Belongs to the TACO1 family.</text>
</comment>
<evidence type="ECO:0000256" key="3">
    <source>
        <dbReference type="ARBA" id="ARBA00023015"/>
    </source>
</evidence>
<dbReference type="InterPro" id="IPR017856">
    <property type="entry name" value="Integrase-like_N"/>
</dbReference>
<keyword evidence="4 6" id="KW-0238">DNA-binding</keyword>
<dbReference type="Pfam" id="PF01709">
    <property type="entry name" value="Transcrip_reg"/>
    <property type="match status" value="1"/>
</dbReference>
<accession>A0A8J6PDS9</accession>
<dbReference type="HAMAP" id="MF_00693">
    <property type="entry name" value="Transcrip_reg_TACO1"/>
    <property type="match status" value="1"/>
</dbReference>
<evidence type="ECO:0000313" key="10">
    <source>
        <dbReference type="Proteomes" id="UP000654401"/>
    </source>
</evidence>
<evidence type="ECO:0000256" key="5">
    <source>
        <dbReference type="ARBA" id="ARBA00023163"/>
    </source>
</evidence>
<dbReference type="NCBIfam" id="NF009044">
    <property type="entry name" value="PRK12378.1"/>
    <property type="match status" value="1"/>
</dbReference>
<dbReference type="Proteomes" id="UP000654401">
    <property type="component" value="Unassembled WGS sequence"/>
</dbReference>
<dbReference type="SUPFAM" id="SSF75625">
    <property type="entry name" value="YebC-like"/>
    <property type="match status" value="1"/>
</dbReference>
<dbReference type="InterPro" id="IPR002876">
    <property type="entry name" value="Transcrip_reg_TACO1-like"/>
</dbReference>
<dbReference type="AlphaFoldDB" id="A0A8J6PDS9"/>
<evidence type="ECO:0000256" key="4">
    <source>
        <dbReference type="ARBA" id="ARBA00023125"/>
    </source>
</evidence>
<keyword evidence="2 6" id="KW-0963">Cytoplasm</keyword>
<dbReference type="Gene3D" id="1.10.10.200">
    <property type="match status" value="1"/>
</dbReference>
<dbReference type="NCBIfam" id="TIGR01033">
    <property type="entry name" value="YebC/PmpR family DNA-binding transcriptional regulator"/>
    <property type="match status" value="1"/>
</dbReference>
<dbReference type="NCBIfam" id="NF001030">
    <property type="entry name" value="PRK00110.1"/>
    <property type="match status" value="1"/>
</dbReference>
<evidence type="ECO:0000256" key="2">
    <source>
        <dbReference type="ARBA" id="ARBA00022490"/>
    </source>
</evidence>
<dbReference type="PANTHER" id="PTHR12532">
    <property type="entry name" value="TRANSLATIONAL ACTIVATOR OF CYTOCHROME C OXIDASE 1"/>
    <property type="match status" value="1"/>
</dbReference>
<proteinExistence type="inferred from homology"/>
<dbReference type="Pfam" id="PF20772">
    <property type="entry name" value="TACO1_YebC_N"/>
    <property type="match status" value="1"/>
</dbReference>
<name>A0A8J6PDS9_9GAMM</name>
<comment type="subcellular location">
    <subcellularLocation>
        <location evidence="6">Cytoplasm</location>
    </subcellularLocation>
</comment>
<dbReference type="Gene3D" id="3.30.70.980">
    <property type="match status" value="2"/>
</dbReference>
<evidence type="ECO:0000259" key="8">
    <source>
        <dbReference type="Pfam" id="PF20772"/>
    </source>
</evidence>
<dbReference type="FunFam" id="3.30.70.980:FF:000002">
    <property type="entry name" value="Probable transcriptional regulatory protein YebC"/>
    <property type="match status" value="1"/>
</dbReference>
<reference evidence="9 10" key="1">
    <citation type="submission" date="2020-08" db="EMBL/GenBank/DDBJ databases">
        <title>Bridging the membrane lipid divide: bacteria of the FCB group superphylum have the potential to synthesize archaeal ether lipids.</title>
        <authorList>
            <person name="Villanueva L."/>
            <person name="Von Meijenfeldt F.A.B."/>
            <person name="Westbye A.B."/>
            <person name="Yadav S."/>
            <person name="Hopmans E.C."/>
            <person name="Dutilh B.E."/>
            <person name="Sinninghe Damste J.S."/>
        </authorList>
    </citation>
    <scope>NUCLEOTIDE SEQUENCE [LARGE SCALE GENOMIC DNA]</scope>
    <source>
        <strain evidence="9">NIOZ-UU100</strain>
    </source>
</reference>
<protein>
    <recommendedName>
        <fullName evidence="6">Probable transcriptional regulatory protein H8D24_04515</fullName>
    </recommendedName>
</protein>
<comment type="caution">
    <text evidence="9">The sequence shown here is derived from an EMBL/GenBank/DDBJ whole genome shotgun (WGS) entry which is preliminary data.</text>
</comment>
<keyword evidence="5 6" id="KW-0804">Transcription</keyword>
<organism evidence="9 10">
    <name type="scientific">Candidatus Thiopontia autotrophica</name>
    <dbReference type="NCBI Taxonomy" id="2841688"/>
    <lineage>
        <taxon>Bacteria</taxon>
        <taxon>Pseudomonadati</taxon>
        <taxon>Pseudomonadota</taxon>
        <taxon>Gammaproteobacteria</taxon>
        <taxon>Candidatus Thiopontia</taxon>
    </lineage>
</organism>
<dbReference type="InterPro" id="IPR026564">
    <property type="entry name" value="Transcrip_reg_TACO1-like_dom3"/>
</dbReference>
<dbReference type="FunFam" id="1.10.10.200:FF:000001">
    <property type="entry name" value="Probable transcriptional regulatory protein YebC"/>
    <property type="match status" value="1"/>
</dbReference>
<dbReference type="GO" id="GO:0003677">
    <property type="term" value="F:DNA binding"/>
    <property type="evidence" value="ECO:0007669"/>
    <property type="project" value="UniProtKB-UniRule"/>
</dbReference>
<dbReference type="PANTHER" id="PTHR12532:SF6">
    <property type="entry name" value="TRANSCRIPTIONAL REGULATORY PROTEIN YEBC-RELATED"/>
    <property type="match status" value="1"/>
</dbReference>
<dbReference type="InterPro" id="IPR048300">
    <property type="entry name" value="TACO1_YebC-like_2nd/3rd_dom"/>
</dbReference>
<dbReference type="InterPro" id="IPR029072">
    <property type="entry name" value="YebC-like"/>
</dbReference>
<keyword evidence="3 6" id="KW-0805">Transcription regulation</keyword>
<feature type="domain" description="TACO1/YebC-like second and third" evidence="7">
    <location>
        <begin position="83"/>
        <end position="237"/>
    </location>
</feature>
<dbReference type="GO" id="GO:0006355">
    <property type="term" value="P:regulation of DNA-templated transcription"/>
    <property type="evidence" value="ECO:0007669"/>
    <property type="project" value="UniProtKB-UniRule"/>
</dbReference>
<gene>
    <name evidence="9" type="ORF">H8D24_04515</name>
</gene>
<feature type="domain" description="TACO1/YebC-like N-terminal" evidence="8">
    <location>
        <begin position="5"/>
        <end position="75"/>
    </location>
</feature>
<dbReference type="GO" id="GO:0005829">
    <property type="term" value="C:cytosol"/>
    <property type="evidence" value="ECO:0007669"/>
    <property type="project" value="TreeGrafter"/>
</dbReference>
<sequence length="249" mass="26987">MAGHSKWHNIQHRKGAQDAKRGKIFTKLIREITVAAKMGGGNVADNPRLRAAVDKALGANMTRDTIERAVKRGSGDVDGENFDEIRYEGYGPNGVAVMVDCLTDNRNRTVSEVRHAFTKHGSNLGTDGSVSYLFTKTGVLLYPPESDEDAIMDAALEAGAEDVVTEDDGSIEVLTDEASYLDVKQVMVDAGLEPASADLTQRASTMTELDQDGAEKLLKLVDRLEDLDDVQNVYSNADIPEEVMAALSQ</sequence>
<dbReference type="InterPro" id="IPR049083">
    <property type="entry name" value="TACO1_YebC_N"/>
</dbReference>
<evidence type="ECO:0000259" key="7">
    <source>
        <dbReference type="Pfam" id="PF01709"/>
    </source>
</evidence>